<dbReference type="RefSeq" id="WP_161081652.1">
    <property type="nucleotide sequence ID" value="NZ_WWCX01000001.1"/>
</dbReference>
<feature type="compositionally biased region" description="Basic and acidic residues" evidence="1">
    <location>
        <begin position="485"/>
        <end position="495"/>
    </location>
</feature>
<evidence type="ECO:0000313" key="3">
    <source>
        <dbReference type="Proteomes" id="UP000447355"/>
    </source>
</evidence>
<comment type="caution">
    <text evidence="2">The sequence shown here is derived from an EMBL/GenBank/DDBJ whole genome shotgun (WGS) entry which is preliminary data.</text>
</comment>
<feature type="compositionally biased region" description="Low complexity" evidence="1">
    <location>
        <begin position="555"/>
        <end position="564"/>
    </location>
</feature>
<accession>A0A845GFU7</accession>
<proteinExistence type="predicted"/>
<organism evidence="2 3">
    <name type="scientific">Duganella vulcania</name>
    <dbReference type="NCBI Taxonomy" id="2692166"/>
    <lineage>
        <taxon>Bacteria</taxon>
        <taxon>Pseudomonadati</taxon>
        <taxon>Pseudomonadota</taxon>
        <taxon>Betaproteobacteria</taxon>
        <taxon>Burkholderiales</taxon>
        <taxon>Oxalobacteraceae</taxon>
        <taxon>Telluria group</taxon>
        <taxon>Duganella</taxon>
    </lineage>
</organism>
<reference evidence="2" key="1">
    <citation type="submission" date="2019-12" db="EMBL/GenBank/DDBJ databases">
        <title>Novel species isolated from a subtropical stream in China.</title>
        <authorList>
            <person name="Lu H."/>
        </authorList>
    </citation>
    <scope>NUCLEOTIDE SEQUENCE [LARGE SCALE GENOMIC DNA]</scope>
    <source>
        <strain evidence="2">FT81W</strain>
    </source>
</reference>
<dbReference type="Gene3D" id="3.30.870.10">
    <property type="entry name" value="Endonuclease Chain A"/>
    <property type="match status" value="1"/>
</dbReference>
<evidence type="ECO:0000313" key="2">
    <source>
        <dbReference type="EMBL" id="MYM92380.1"/>
    </source>
</evidence>
<feature type="region of interest" description="Disordered" evidence="1">
    <location>
        <begin position="555"/>
        <end position="598"/>
    </location>
</feature>
<evidence type="ECO:0008006" key="4">
    <source>
        <dbReference type="Google" id="ProtNLM"/>
    </source>
</evidence>
<protein>
    <recommendedName>
        <fullName evidence="4">PLD phosphodiesterase domain-containing protein</fullName>
    </recommendedName>
</protein>
<dbReference type="AlphaFoldDB" id="A0A845GFU7"/>
<name>A0A845GFU7_9BURK</name>
<evidence type="ECO:0000256" key="1">
    <source>
        <dbReference type="SAM" id="MobiDB-lite"/>
    </source>
</evidence>
<feature type="compositionally biased region" description="Acidic residues" evidence="1">
    <location>
        <begin position="584"/>
        <end position="598"/>
    </location>
</feature>
<gene>
    <name evidence="2" type="ORF">GTP90_00730</name>
</gene>
<sequence>MADHSPSIFEVIGSGRWRRATFTTFTLSLTYFECYILPRLRAQGCSHIDIFVDKLGYADCLVEQRSRYAGREYTVHPVAVKGGIFHPKVIHLWPDSGDGDVLMVGSGNLTYAGHGGSVEVFEQLRPQMHAAAFSQAGVFFHDLAHGTSRVDVIGDARALDAVAKRLTGLGQRFENVQDVRFLHCLHESGLEQLVSLLAGAKYEQLLVASPYHHPEGGPIKALADATSPARLLICQDRHGQTSPFPFHLAAAWPYDTRAVYLHEDGRRFVHAKWFEWRTGAEVITFTGSFNATQESLASVRNVECGVYRRAAAPDVAWVEDEPLPFVQQTFPRMGATGELLVTGSLTGRKLEGTVFGGDKAVSGVWHLQLYSDHVAPTQSQTVVVQEDGTFAASLAAGINTEVDAGLQVRMEQGERTARGWIALPQILKMGAQHRTLLSALADVRSGAESAAGFSAVLTILMEEVSAFTNNMAHSGGAGAGGRDSSQPKRDTEAQGDHGGVAEPVASARDLVTDRPQGQRMSDSDRLLAALAGGVSGLPLADQIAQVLLGHAGFAGSGQASGSDSPARRGGARAPEQPIIRNSVDGEDETDDTDDTDDGQELLRGLLSRFSDVVAGCRTSLLTMIGRAKRSDGQEQLRASLFQLERTWLQVMLRAHTGPLQQSATAVALIGEWVHRVVDLDFGCPVPADVQFEVAGCAAVLAYHNTAGPEALMQCVAQSRAPAKTMRAVQYLESVACHAPNLSCAGIASHQPNVEDVLRDAGDWLSSQVGFELVDQVPDQALVALRRALEAPTPARLVERYLTDAGARAVPGHWAQCNERMMKRLGAAVGPRGGTSSYGVVDVRSMEACPVCQGDLRIPVGGRDERQPDPSILAELKVCCVSECLHCHVTLINKTADGGAP</sequence>
<dbReference type="Proteomes" id="UP000447355">
    <property type="component" value="Unassembled WGS sequence"/>
</dbReference>
<dbReference type="EMBL" id="WWCX01000001">
    <property type="protein sequence ID" value="MYM92380.1"/>
    <property type="molecule type" value="Genomic_DNA"/>
</dbReference>
<feature type="region of interest" description="Disordered" evidence="1">
    <location>
        <begin position="472"/>
        <end position="520"/>
    </location>
</feature>